<keyword evidence="7" id="KW-1185">Reference proteome</keyword>
<dbReference type="CDD" id="cd08422">
    <property type="entry name" value="PBP2_CrgA_like"/>
    <property type="match status" value="1"/>
</dbReference>
<dbReference type="InterPro" id="IPR000847">
    <property type="entry name" value="LysR_HTH_N"/>
</dbReference>
<keyword evidence="2" id="KW-0805">Transcription regulation</keyword>
<dbReference type="SUPFAM" id="SSF53850">
    <property type="entry name" value="Periplasmic binding protein-like II"/>
    <property type="match status" value="1"/>
</dbReference>
<reference evidence="6 7" key="1">
    <citation type="submission" date="2021-03" db="EMBL/GenBank/DDBJ databases">
        <title>Lysobacter sp. nov. isolated from soil of gangwondo yeongwol, south Korea.</title>
        <authorList>
            <person name="Kim K.R."/>
            <person name="Kim K.H."/>
            <person name="Jeon C.O."/>
        </authorList>
    </citation>
    <scope>NUCLEOTIDE SEQUENCE [LARGE SCALE GENOMIC DNA]</scope>
    <source>
        <strain evidence="6 7">R19</strain>
    </source>
</reference>
<dbReference type="Pfam" id="PF03466">
    <property type="entry name" value="LysR_substrate"/>
    <property type="match status" value="1"/>
</dbReference>
<sequence length="297" mass="32583">MLDLQQLSSFLAVVRAGSFVGAADATSLSKAAISRHVAELEEHLGVRLLHRTTRRLSLTDDGQRFHAQAAELVAAFEELEAATTASGGEAAGLLRINAPVSFGNLHLAPLWPRFIAAHPKVSLDLTLNDRVVDLVDEGYDVAIRITRLPDSQLVSRRLATTRIVLCASPGYLEQHGTPTHPRELADHQVFAYSYWSGGDDWRFTGPDGEAGVRVRPRIRTNSGDTCRAAALEDQGIILQPDFLVGADLRSGALVQLMPDYHSIELGIFAVFPTRKHLPLKTRHLVDFLVDAFQAARW</sequence>
<keyword evidence="4" id="KW-0804">Transcription</keyword>
<evidence type="ECO:0000256" key="1">
    <source>
        <dbReference type="ARBA" id="ARBA00009437"/>
    </source>
</evidence>
<evidence type="ECO:0000256" key="4">
    <source>
        <dbReference type="ARBA" id="ARBA00023163"/>
    </source>
</evidence>
<gene>
    <name evidence="6" type="ORF">I8J32_007900</name>
</gene>
<dbReference type="InterPro" id="IPR036388">
    <property type="entry name" value="WH-like_DNA-bd_sf"/>
</dbReference>
<dbReference type="GO" id="GO:0043565">
    <property type="term" value="F:sequence-specific DNA binding"/>
    <property type="evidence" value="ECO:0007669"/>
    <property type="project" value="TreeGrafter"/>
</dbReference>
<dbReference type="FunFam" id="3.40.190.290:FF:000001">
    <property type="entry name" value="Transcriptional regulator, LysR family"/>
    <property type="match status" value="1"/>
</dbReference>
<accession>A0A975ATM4</accession>
<dbReference type="KEGG" id="lsf:I8J32_007900"/>
<dbReference type="SUPFAM" id="SSF46785">
    <property type="entry name" value="Winged helix' DNA-binding domain"/>
    <property type="match status" value="1"/>
</dbReference>
<dbReference type="InterPro" id="IPR058163">
    <property type="entry name" value="LysR-type_TF_proteobact-type"/>
</dbReference>
<dbReference type="GO" id="GO:0003700">
    <property type="term" value="F:DNA-binding transcription factor activity"/>
    <property type="evidence" value="ECO:0007669"/>
    <property type="project" value="InterPro"/>
</dbReference>
<dbReference type="Proteomes" id="UP000639274">
    <property type="component" value="Chromosome"/>
</dbReference>
<evidence type="ECO:0000256" key="2">
    <source>
        <dbReference type="ARBA" id="ARBA00023015"/>
    </source>
</evidence>
<name>A0A975ATM4_9GAMM</name>
<keyword evidence="3" id="KW-0238">DNA-binding</keyword>
<proteinExistence type="inferred from homology"/>
<dbReference type="GO" id="GO:0006351">
    <property type="term" value="P:DNA-templated transcription"/>
    <property type="evidence" value="ECO:0007669"/>
    <property type="project" value="TreeGrafter"/>
</dbReference>
<dbReference type="PROSITE" id="PS50931">
    <property type="entry name" value="HTH_LYSR"/>
    <property type="match status" value="1"/>
</dbReference>
<dbReference type="Gene3D" id="1.10.10.10">
    <property type="entry name" value="Winged helix-like DNA-binding domain superfamily/Winged helix DNA-binding domain"/>
    <property type="match status" value="1"/>
</dbReference>
<evidence type="ECO:0000313" key="7">
    <source>
        <dbReference type="Proteomes" id="UP000639274"/>
    </source>
</evidence>
<dbReference type="PANTHER" id="PTHR30537:SF5">
    <property type="entry name" value="HTH-TYPE TRANSCRIPTIONAL ACTIVATOR TTDR-RELATED"/>
    <property type="match status" value="1"/>
</dbReference>
<protein>
    <submittedName>
        <fullName evidence="6">LysR family transcriptional regulator</fullName>
    </submittedName>
</protein>
<dbReference type="InterPro" id="IPR005119">
    <property type="entry name" value="LysR_subst-bd"/>
</dbReference>
<dbReference type="PANTHER" id="PTHR30537">
    <property type="entry name" value="HTH-TYPE TRANSCRIPTIONAL REGULATOR"/>
    <property type="match status" value="1"/>
</dbReference>
<comment type="similarity">
    <text evidence="1">Belongs to the LysR transcriptional regulatory family.</text>
</comment>
<evidence type="ECO:0000259" key="5">
    <source>
        <dbReference type="PROSITE" id="PS50931"/>
    </source>
</evidence>
<dbReference type="InterPro" id="IPR036390">
    <property type="entry name" value="WH_DNA-bd_sf"/>
</dbReference>
<evidence type="ECO:0000313" key="6">
    <source>
        <dbReference type="EMBL" id="QSX80002.1"/>
    </source>
</evidence>
<organism evidence="6 7">
    <name type="scientific">Agrilutibacter solisilvae</name>
    <dbReference type="NCBI Taxonomy" id="2763317"/>
    <lineage>
        <taxon>Bacteria</taxon>
        <taxon>Pseudomonadati</taxon>
        <taxon>Pseudomonadota</taxon>
        <taxon>Gammaproteobacteria</taxon>
        <taxon>Lysobacterales</taxon>
        <taxon>Lysobacteraceae</taxon>
        <taxon>Agrilutibacter</taxon>
    </lineage>
</organism>
<feature type="domain" description="HTH lysR-type" evidence="5">
    <location>
        <begin position="2"/>
        <end position="59"/>
    </location>
</feature>
<dbReference type="AlphaFoldDB" id="A0A975ATM4"/>
<dbReference type="Gene3D" id="3.40.190.290">
    <property type="match status" value="1"/>
</dbReference>
<dbReference type="FunFam" id="1.10.10.10:FF:000001">
    <property type="entry name" value="LysR family transcriptional regulator"/>
    <property type="match status" value="1"/>
</dbReference>
<evidence type="ECO:0000256" key="3">
    <source>
        <dbReference type="ARBA" id="ARBA00023125"/>
    </source>
</evidence>
<dbReference type="EMBL" id="CP071518">
    <property type="protein sequence ID" value="QSX80002.1"/>
    <property type="molecule type" value="Genomic_DNA"/>
</dbReference>
<dbReference type="Pfam" id="PF00126">
    <property type="entry name" value="HTH_1"/>
    <property type="match status" value="1"/>
</dbReference>